<comment type="similarity">
    <text evidence="7">Belongs to the mitochondrial carrier (TC 2.A.29) family.</text>
</comment>
<dbReference type="Proteomes" id="UP000232323">
    <property type="component" value="Unassembled WGS sequence"/>
</dbReference>
<dbReference type="OrthoDB" id="270584at2759"/>
<dbReference type="Gene3D" id="1.50.40.10">
    <property type="entry name" value="Mitochondrial carrier domain"/>
    <property type="match status" value="2"/>
</dbReference>
<evidence type="ECO:0000313" key="10">
    <source>
        <dbReference type="Proteomes" id="UP000232323"/>
    </source>
</evidence>
<name>A0A250XTV3_9CHLO</name>
<dbReference type="AlphaFoldDB" id="A0A250XTV3"/>
<dbReference type="PANTHER" id="PTHR24089">
    <property type="entry name" value="SOLUTE CARRIER FAMILY 25"/>
    <property type="match status" value="1"/>
</dbReference>
<protein>
    <recommendedName>
        <fullName evidence="11">Mitochondrial carrier protein</fullName>
    </recommendedName>
</protein>
<dbReference type="PROSITE" id="PS50920">
    <property type="entry name" value="SOLCAR"/>
    <property type="match status" value="2"/>
</dbReference>
<feature type="transmembrane region" description="Helical" evidence="8">
    <location>
        <begin position="6"/>
        <end position="27"/>
    </location>
</feature>
<evidence type="ECO:0008006" key="11">
    <source>
        <dbReference type="Google" id="ProtNLM"/>
    </source>
</evidence>
<dbReference type="InterPro" id="IPR002067">
    <property type="entry name" value="MCP"/>
</dbReference>
<dbReference type="InterPro" id="IPR018108">
    <property type="entry name" value="MCP_transmembrane"/>
</dbReference>
<evidence type="ECO:0000256" key="5">
    <source>
        <dbReference type="ARBA" id="ARBA00023136"/>
    </source>
</evidence>
<comment type="caution">
    <text evidence="9">The sequence shown here is derived from an EMBL/GenBank/DDBJ whole genome shotgun (WGS) entry which is preliminary data.</text>
</comment>
<evidence type="ECO:0000256" key="8">
    <source>
        <dbReference type="SAM" id="Phobius"/>
    </source>
</evidence>
<feature type="transmembrane region" description="Helical" evidence="8">
    <location>
        <begin position="111"/>
        <end position="129"/>
    </location>
</feature>
<comment type="subcellular location">
    <subcellularLocation>
        <location evidence="1">Membrane</location>
        <topology evidence="1">Multi-pass membrane protein</topology>
    </subcellularLocation>
</comment>
<keyword evidence="10" id="KW-1185">Reference proteome</keyword>
<gene>
    <name evidence="9" type="ORF">CEUSTIGMA_g13774.t1</name>
</gene>
<feature type="repeat" description="Solcar" evidence="6">
    <location>
        <begin position="106"/>
        <end position="231"/>
    </location>
</feature>
<feature type="transmembrane region" description="Helical" evidence="8">
    <location>
        <begin position="58"/>
        <end position="81"/>
    </location>
</feature>
<organism evidence="9 10">
    <name type="scientific">Chlamydomonas eustigma</name>
    <dbReference type="NCBI Taxonomy" id="1157962"/>
    <lineage>
        <taxon>Eukaryota</taxon>
        <taxon>Viridiplantae</taxon>
        <taxon>Chlorophyta</taxon>
        <taxon>core chlorophytes</taxon>
        <taxon>Chlorophyceae</taxon>
        <taxon>CS clade</taxon>
        <taxon>Chlamydomonadales</taxon>
        <taxon>Chlamydomonadaceae</taxon>
        <taxon>Chlamydomonas</taxon>
    </lineage>
</organism>
<keyword evidence="2 7" id="KW-0813">Transport</keyword>
<reference evidence="9 10" key="1">
    <citation type="submission" date="2017-08" db="EMBL/GenBank/DDBJ databases">
        <title>Acidophilic green algal genome provides insights into adaptation to an acidic environment.</title>
        <authorList>
            <person name="Hirooka S."/>
            <person name="Hirose Y."/>
            <person name="Kanesaki Y."/>
            <person name="Higuchi S."/>
            <person name="Fujiwara T."/>
            <person name="Onuma R."/>
            <person name="Era A."/>
            <person name="Ohbayashi R."/>
            <person name="Uzuka A."/>
            <person name="Nozaki H."/>
            <person name="Yoshikawa H."/>
            <person name="Miyagishima S.Y."/>
        </authorList>
    </citation>
    <scope>NUCLEOTIDE SEQUENCE [LARGE SCALE GENOMIC DNA]</scope>
    <source>
        <strain evidence="9 10">NIES-2499</strain>
    </source>
</reference>
<evidence type="ECO:0000256" key="1">
    <source>
        <dbReference type="ARBA" id="ARBA00004141"/>
    </source>
</evidence>
<keyword evidence="8" id="KW-1133">Transmembrane helix</keyword>
<evidence type="ECO:0000256" key="4">
    <source>
        <dbReference type="ARBA" id="ARBA00022737"/>
    </source>
</evidence>
<keyword evidence="5 6" id="KW-0472">Membrane</keyword>
<dbReference type="SUPFAM" id="SSF103506">
    <property type="entry name" value="Mitochondrial carrier"/>
    <property type="match status" value="1"/>
</dbReference>
<keyword evidence="3 6" id="KW-0812">Transmembrane</keyword>
<sequence>MTDDPWTHNCLIIGLTATMACFPLDVVRTRLLAKGNGLRYGGPFQTIAGIVKHEGPSALYSGVLPALIGMAPAGAIFYGLYDLLKHRHLEAVGAPPPPGTVPQLQLEAQWTLLYGALSGMASEIVLYPLEVVRRRIQLQSMVMAAAKASSMKHTAGLMAVAAAAAGGIKGAVPGTSAAAAAGGLRRVALTCQDIWKAEGPAGFYAGMAPNLIQVLPSSALSYYTYDRFKVLLQAQV</sequence>
<dbReference type="STRING" id="1157962.A0A250XTV3"/>
<evidence type="ECO:0000256" key="6">
    <source>
        <dbReference type="PROSITE-ProRule" id="PRU00282"/>
    </source>
</evidence>
<evidence type="ECO:0000313" key="9">
    <source>
        <dbReference type="EMBL" id="GAX86362.1"/>
    </source>
</evidence>
<keyword evidence="4" id="KW-0677">Repeat</keyword>
<dbReference type="GO" id="GO:0055085">
    <property type="term" value="P:transmembrane transport"/>
    <property type="evidence" value="ECO:0007669"/>
    <property type="project" value="InterPro"/>
</dbReference>
<dbReference type="EMBL" id="BEGY01000283">
    <property type="protein sequence ID" value="GAX86362.1"/>
    <property type="molecule type" value="Genomic_DNA"/>
</dbReference>
<evidence type="ECO:0000256" key="3">
    <source>
        <dbReference type="ARBA" id="ARBA00022692"/>
    </source>
</evidence>
<evidence type="ECO:0000256" key="2">
    <source>
        <dbReference type="ARBA" id="ARBA00022448"/>
    </source>
</evidence>
<evidence type="ECO:0000256" key="7">
    <source>
        <dbReference type="RuleBase" id="RU000488"/>
    </source>
</evidence>
<dbReference type="Pfam" id="PF00153">
    <property type="entry name" value="Mito_carr"/>
    <property type="match status" value="2"/>
</dbReference>
<proteinExistence type="inferred from homology"/>
<dbReference type="PRINTS" id="PR00926">
    <property type="entry name" value="MITOCARRIER"/>
</dbReference>
<accession>A0A250XTV3</accession>
<dbReference type="InterPro" id="IPR023395">
    <property type="entry name" value="MCP_dom_sf"/>
</dbReference>
<dbReference type="GO" id="GO:0016020">
    <property type="term" value="C:membrane"/>
    <property type="evidence" value="ECO:0007669"/>
    <property type="project" value="UniProtKB-SubCell"/>
</dbReference>
<feature type="repeat" description="Solcar" evidence="6">
    <location>
        <begin position="8"/>
        <end position="87"/>
    </location>
</feature>